<gene>
    <name evidence="1" type="ORF">SAMN04488074_107323</name>
</gene>
<protein>
    <submittedName>
        <fullName evidence="1">Uncharacterized protein</fullName>
    </submittedName>
</protein>
<accession>A0A1G9FDR1</accession>
<sequence length="98" mass="10044">MKSCQHITTVSCASRIDAVSKANASAAGLTPDDRDRDRAGRLLAAADAAFTSGAPAQAQALLDAIDADLLDATGQGNRLMLRARTFIALGGERGMAAD</sequence>
<reference evidence="2" key="1">
    <citation type="submission" date="2016-10" db="EMBL/GenBank/DDBJ databases">
        <authorList>
            <person name="Varghese N."/>
            <person name="Submissions S."/>
        </authorList>
    </citation>
    <scope>NUCLEOTIDE SEQUENCE [LARGE SCALE GENOMIC DNA]</scope>
    <source>
        <strain evidence="2">DSM 44796</strain>
    </source>
</reference>
<organism evidence="1 2">
    <name type="scientific">Lentzea albidocapillata subsp. violacea</name>
    <dbReference type="NCBI Taxonomy" id="128104"/>
    <lineage>
        <taxon>Bacteria</taxon>
        <taxon>Bacillati</taxon>
        <taxon>Actinomycetota</taxon>
        <taxon>Actinomycetes</taxon>
        <taxon>Pseudonocardiales</taxon>
        <taxon>Pseudonocardiaceae</taxon>
        <taxon>Lentzea</taxon>
    </lineage>
</organism>
<evidence type="ECO:0000313" key="2">
    <source>
        <dbReference type="Proteomes" id="UP000199682"/>
    </source>
</evidence>
<proteinExistence type="predicted"/>
<name>A0A1G9FDR1_9PSEU</name>
<dbReference type="Proteomes" id="UP000199682">
    <property type="component" value="Unassembled WGS sequence"/>
</dbReference>
<dbReference type="AlphaFoldDB" id="A0A1G9FDR1"/>
<dbReference type="EMBL" id="FNET01000007">
    <property type="protein sequence ID" value="SDK86343.1"/>
    <property type="molecule type" value="Genomic_DNA"/>
</dbReference>
<dbReference type="RefSeq" id="WP_143027764.1">
    <property type="nucleotide sequence ID" value="NZ_FNET01000007.1"/>
</dbReference>
<evidence type="ECO:0000313" key="1">
    <source>
        <dbReference type="EMBL" id="SDK86343.1"/>
    </source>
</evidence>